<organism evidence="10 11">
    <name type="scientific">Herbaspirillum hiltneri N3</name>
    <dbReference type="NCBI Taxonomy" id="1262470"/>
    <lineage>
        <taxon>Bacteria</taxon>
        <taxon>Pseudomonadati</taxon>
        <taxon>Pseudomonadota</taxon>
        <taxon>Betaproteobacteria</taxon>
        <taxon>Burkholderiales</taxon>
        <taxon>Oxalobacteraceae</taxon>
        <taxon>Herbaspirillum</taxon>
    </lineage>
</organism>
<keyword evidence="6 8" id="KW-1133">Transmembrane helix</keyword>
<accession>A0ABM5UVX3</accession>
<dbReference type="InterPro" id="IPR042094">
    <property type="entry name" value="T2SS_GspF_sf"/>
</dbReference>
<reference evidence="11" key="1">
    <citation type="journal article" date="2015" name="Genome Announc.">
        <title>Complete Genome Sequence of Herbaspirillum hiltneri N3 (DSM 17495), Isolated from Surface-Sterilized Wheat Roots.</title>
        <authorList>
            <person name="Guizelini D."/>
            <person name="Saizaki P.M."/>
            <person name="Coimbra N.A."/>
            <person name="Weiss V.A."/>
            <person name="Faoro H."/>
            <person name="Sfeir M.Z."/>
            <person name="Baura V.A."/>
            <person name="Monteiro R.A."/>
            <person name="Chubatsu L.S."/>
            <person name="Souza E.M."/>
            <person name="Cruz L.M."/>
            <person name="Pedrosa F.O."/>
            <person name="Raittz R.T."/>
            <person name="Marchaukoski J.N."/>
            <person name="Steffens M.B."/>
        </authorList>
    </citation>
    <scope>NUCLEOTIDE SEQUENCE [LARGE SCALE GENOMIC DNA]</scope>
    <source>
        <strain evidence="11">N3</strain>
    </source>
</reference>
<keyword evidence="5 8" id="KW-0812">Transmembrane</keyword>
<dbReference type="InterPro" id="IPR003004">
    <property type="entry name" value="GspF/PilC"/>
</dbReference>
<feature type="domain" description="Type II secretion system protein GspF" evidence="9">
    <location>
        <begin position="66"/>
        <end position="189"/>
    </location>
</feature>
<feature type="transmembrane region" description="Helical" evidence="8">
    <location>
        <begin position="166"/>
        <end position="187"/>
    </location>
</feature>
<dbReference type="PANTHER" id="PTHR30012">
    <property type="entry name" value="GENERAL SECRETION PATHWAY PROTEIN"/>
    <property type="match status" value="1"/>
</dbReference>
<evidence type="ECO:0000256" key="4">
    <source>
        <dbReference type="ARBA" id="ARBA00022519"/>
    </source>
</evidence>
<dbReference type="Proteomes" id="UP000063429">
    <property type="component" value="Chromosome"/>
</dbReference>
<protein>
    <submittedName>
        <fullName evidence="10">Type II secretion system protein F</fullName>
    </submittedName>
</protein>
<keyword evidence="4" id="KW-0997">Cell inner membrane</keyword>
<evidence type="ECO:0000313" key="10">
    <source>
        <dbReference type="EMBL" id="AKZ61367.1"/>
    </source>
</evidence>
<comment type="subcellular location">
    <subcellularLocation>
        <location evidence="1">Cell inner membrane</location>
        <topology evidence="1">Multi-pass membrane protein</topology>
    </subcellularLocation>
</comment>
<dbReference type="Pfam" id="PF00482">
    <property type="entry name" value="T2SSF"/>
    <property type="match status" value="2"/>
</dbReference>
<dbReference type="PRINTS" id="PR00812">
    <property type="entry name" value="BCTERIALGSPF"/>
</dbReference>
<proteinExistence type="inferred from homology"/>
<feature type="domain" description="Type II secretion system protein GspF" evidence="9">
    <location>
        <begin position="270"/>
        <end position="392"/>
    </location>
</feature>
<keyword evidence="3" id="KW-1003">Cell membrane</keyword>
<feature type="transmembrane region" description="Helical" evidence="8">
    <location>
        <begin position="194"/>
        <end position="213"/>
    </location>
</feature>
<feature type="transmembrane region" description="Helical" evidence="8">
    <location>
        <begin position="373"/>
        <end position="393"/>
    </location>
</feature>
<name>A0ABM5UVX3_9BURK</name>
<sequence>MTAARDELYAWEGRDREGRPVRGEMRAGGPALVGATLRRQGIQPTLIRKKSVQRDKRIGDKDIALFTRQLATMLKAGVPLLQAFDIVARSQANPALARLVAGLRADVEGGSGLHQAFGRHPRQFDALYCNLVAAGEQAGLLDELLARLAHYKEKTLATRSKVRAALVYPVAIVAFAVLVTSIIMIWVVPSFKEVFGSFGAALPLPTLIVIAISDFLTRYWWMMAATLGGAGAWLLRAWRRSPALQAKADRWLLRLPVFGNVVRKAALARWSRTLATLFAAGVPLVEALQSVRGAAANAVYADATAAIGRDVGDGASLAGAIERTGLFPQLVGQMVAIGEESGALDQMLAKVADFYEIEVDEAVASISTLMEPFIMLVLGVVIGGLVIAMYLPIFKLGSVI</sequence>
<dbReference type="RefSeq" id="WP_053194814.1">
    <property type="nucleotide sequence ID" value="NZ_CP011409.1"/>
</dbReference>
<evidence type="ECO:0000256" key="1">
    <source>
        <dbReference type="ARBA" id="ARBA00004429"/>
    </source>
</evidence>
<evidence type="ECO:0000256" key="5">
    <source>
        <dbReference type="ARBA" id="ARBA00022692"/>
    </source>
</evidence>
<dbReference type="InterPro" id="IPR018076">
    <property type="entry name" value="T2SS_GspF_dom"/>
</dbReference>
<evidence type="ECO:0000256" key="8">
    <source>
        <dbReference type="SAM" id="Phobius"/>
    </source>
</evidence>
<comment type="similarity">
    <text evidence="2">Belongs to the GSP F family.</text>
</comment>
<keyword evidence="11" id="KW-1185">Reference proteome</keyword>
<dbReference type="PANTHER" id="PTHR30012:SF7">
    <property type="entry name" value="PROTEIN TRANSPORT PROTEIN HOFC HOMOLOG"/>
    <property type="match status" value="1"/>
</dbReference>
<evidence type="ECO:0000256" key="3">
    <source>
        <dbReference type="ARBA" id="ARBA00022475"/>
    </source>
</evidence>
<evidence type="ECO:0000256" key="7">
    <source>
        <dbReference type="ARBA" id="ARBA00023136"/>
    </source>
</evidence>
<gene>
    <name evidence="10" type="ORF">F506_00630</name>
</gene>
<evidence type="ECO:0000313" key="11">
    <source>
        <dbReference type="Proteomes" id="UP000063429"/>
    </source>
</evidence>
<dbReference type="Gene3D" id="1.20.81.30">
    <property type="entry name" value="Type II secretion system (T2SS), domain F"/>
    <property type="match status" value="2"/>
</dbReference>
<evidence type="ECO:0000259" key="9">
    <source>
        <dbReference type="Pfam" id="PF00482"/>
    </source>
</evidence>
<dbReference type="EMBL" id="CP011409">
    <property type="protein sequence ID" value="AKZ61367.1"/>
    <property type="molecule type" value="Genomic_DNA"/>
</dbReference>
<keyword evidence="7 8" id="KW-0472">Membrane</keyword>
<evidence type="ECO:0000256" key="2">
    <source>
        <dbReference type="ARBA" id="ARBA00005745"/>
    </source>
</evidence>
<evidence type="ECO:0000256" key="6">
    <source>
        <dbReference type="ARBA" id="ARBA00022989"/>
    </source>
</evidence>